<dbReference type="GO" id="GO:0004497">
    <property type="term" value="F:monooxygenase activity"/>
    <property type="evidence" value="ECO:0007669"/>
    <property type="project" value="UniProtKB-KW"/>
</dbReference>
<dbReference type="Proteomes" id="UP000799777">
    <property type="component" value="Unassembled WGS sequence"/>
</dbReference>
<reference evidence="7" key="1">
    <citation type="journal article" date="2020" name="Stud. Mycol.">
        <title>101 Dothideomycetes genomes: a test case for predicting lifestyles and emergence of pathogens.</title>
        <authorList>
            <person name="Haridas S."/>
            <person name="Albert R."/>
            <person name="Binder M."/>
            <person name="Bloem J."/>
            <person name="Labutti K."/>
            <person name="Salamov A."/>
            <person name="Andreopoulos B."/>
            <person name="Baker S."/>
            <person name="Barry K."/>
            <person name="Bills G."/>
            <person name="Bluhm B."/>
            <person name="Cannon C."/>
            <person name="Castanera R."/>
            <person name="Culley D."/>
            <person name="Daum C."/>
            <person name="Ezra D."/>
            <person name="Gonzalez J."/>
            <person name="Henrissat B."/>
            <person name="Kuo A."/>
            <person name="Liang C."/>
            <person name="Lipzen A."/>
            <person name="Lutzoni F."/>
            <person name="Magnuson J."/>
            <person name="Mondo S."/>
            <person name="Nolan M."/>
            <person name="Ohm R."/>
            <person name="Pangilinan J."/>
            <person name="Park H.-J."/>
            <person name="Ramirez L."/>
            <person name="Alfaro M."/>
            <person name="Sun H."/>
            <person name="Tritt A."/>
            <person name="Yoshinaga Y."/>
            <person name="Zwiers L.-H."/>
            <person name="Turgeon B."/>
            <person name="Goodwin S."/>
            <person name="Spatafora J."/>
            <person name="Crous P."/>
            <person name="Grigoriev I."/>
        </authorList>
    </citation>
    <scope>NUCLEOTIDE SEQUENCE</scope>
    <source>
        <strain evidence="7">CBS 110217</strain>
    </source>
</reference>
<evidence type="ECO:0000256" key="1">
    <source>
        <dbReference type="ARBA" id="ARBA00001974"/>
    </source>
</evidence>
<comment type="cofactor">
    <cofactor evidence="1">
        <name>FAD</name>
        <dbReference type="ChEBI" id="CHEBI:57692"/>
    </cofactor>
</comment>
<dbReference type="Pfam" id="PF01494">
    <property type="entry name" value="FAD_binding_3"/>
    <property type="match status" value="1"/>
</dbReference>
<feature type="domain" description="FAD-binding" evidence="6">
    <location>
        <begin position="130"/>
        <end position="372"/>
    </location>
</feature>
<name>A0A9P4GTN4_9PLEO</name>
<dbReference type="GO" id="GO:0071949">
    <property type="term" value="F:FAD binding"/>
    <property type="evidence" value="ECO:0007669"/>
    <property type="project" value="InterPro"/>
</dbReference>
<evidence type="ECO:0000256" key="5">
    <source>
        <dbReference type="ARBA" id="ARBA00023033"/>
    </source>
</evidence>
<proteinExistence type="predicted"/>
<keyword evidence="3" id="KW-0274">FAD</keyword>
<dbReference type="AlphaFoldDB" id="A0A9P4GTN4"/>
<evidence type="ECO:0000313" key="7">
    <source>
        <dbReference type="EMBL" id="KAF2022538.1"/>
    </source>
</evidence>
<keyword evidence="2" id="KW-0285">Flavoprotein</keyword>
<dbReference type="InterPro" id="IPR036188">
    <property type="entry name" value="FAD/NAD-bd_sf"/>
</dbReference>
<dbReference type="PRINTS" id="PR00420">
    <property type="entry name" value="RNGMNOXGNASE"/>
</dbReference>
<evidence type="ECO:0000256" key="2">
    <source>
        <dbReference type="ARBA" id="ARBA00022630"/>
    </source>
</evidence>
<dbReference type="Gene3D" id="3.50.50.60">
    <property type="entry name" value="FAD/NAD(P)-binding domain"/>
    <property type="match status" value="1"/>
</dbReference>
<comment type="caution">
    <text evidence="7">The sequence shown here is derived from an EMBL/GenBank/DDBJ whole genome shotgun (WGS) entry which is preliminary data.</text>
</comment>
<evidence type="ECO:0000256" key="3">
    <source>
        <dbReference type="ARBA" id="ARBA00022827"/>
    </source>
</evidence>
<dbReference type="EMBL" id="ML978556">
    <property type="protein sequence ID" value="KAF2022538.1"/>
    <property type="molecule type" value="Genomic_DNA"/>
</dbReference>
<evidence type="ECO:0000313" key="8">
    <source>
        <dbReference type="Proteomes" id="UP000799777"/>
    </source>
</evidence>
<gene>
    <name evidence="7" type="ORF">EK21DRAFT_83142</name>
</gene>
<protein>
    <submittedName>
        <fullName evidence="7">FAD/NAD(P)-binding domain-containing protein</fullName>
    </submittedName>
</protein>
<evidence type="ECO:0000256" key="4">
    <source>
        <dbReference type="ARBA" id="ARBA00023002"/>
    </source>
</evidence>
<dbReference type="SUPFAM" id="SSF51905">
    <property type="entry name" value="FAD/NAD(P)-binding domain"/>
    <property type="match status" value="1"/>
</dbReference>
<dbReference type="PANTHER" id="PTHR47178">
    <property type="entry name" value="MONOOXYGENASE, FAD-BINDING"/>
    <property type="match status" value="1"/>
</dbReference>
<keyword evidence="4" id="KW-0560">Oxidoreductase</keyword>
<keyword evidence="8" id="KW-1185">Reference proteome</keyword>
<organism evidence="7 8">
    <name type="scientific">Setomelanomma holmii</name>
    <dbReference type="NCBI Taxonomy" id="210430"/>
    <lineage>
        <taxon>Eukaryota</taxon>
        <taxon>Fungi</taxon>
        <taxon>Dikarya</taxon>
        <taxon>Ascomycota</taxon>
        <taxon>Pezizomycotina</taxon>
        <taxon>Dothideomycetes</taxon>
        <taxon>Pleosporomycetidae</taxon>
        <taxon>Pleosporales</taxon>
        <taxon>Pleosporineae</taxon>
        <taxon>Phaeosphaeriaceae</taxon>
        <taxon>Setomelanomma</taxon>
    </lineage>
</organism>
<sequence length="404" mass="42957">MTQKPILISGAGIASLLLARSLRRSNIPFLVFERDASIVFRAQGYRLRLSDEGLGAIESVLGPEGFKKFYDACGKTGGAGFAAIDPLTGETLGGTHESVSKEQLASRDGKVVGISRGDMRTLFMEGCEENVRWSSHIKGYEATSDGVWAIFADGSKSEEGSMLIGGEGVKSAVARQLTNGAIKVYDLGSRGIHGQAPTTAFKGLGEGVFRFVDETQPKGKVFLITNVRAQDKDNPDVMFGWTMGGAPGVITAPNDDFSIIGKPAADIAKELTKQWHPRVKPLFDNMQESEAAFWKITCSDPNGVPEWPNEPRVTLIGDAVHAMTPAGGNGANTAVKDSALLGRLLAEAGGYRDGLTKDYETEMRAYGSAAVKLSYGQATGQFGVAINESTPVINAETTRQGASN</sequence>
<dbReference type="OrthoDB" id="47494at2759"/>
<keyword evidence="5" id="KW-0503">Monooxygenase</keyword>
<dbReference type="InterPro" id="IPR002938">
    <property type="entry name" value="FAD-bd"/>
</dbReference>
<accession>A0A9P4GTN4</accession>
<evidence type="ECO:0000259" key="6">
    <source>
        <dbReference type="Pfam" id="PF01494"/>
    </source>
</evidence>
<dbReference type="PANTHER" id="PTHR47178:SF5">
    <property type="entry name" value="FAD-BINDING DOMAIN-CONTAINING PROTEIN"/>
    <property type="match status" value="1"/>
</dbReference>